<dbReference type="Gene3D" id="3.60.40.10">
    <property type="entry name" value="PPM-type phosphatase domain"/>
    <property type="match status" value="1"/>
</dbReference>
<dbReference type="OrthoDB" id="5496340at2"/>
<dbReference type="InterPro" id="IPR036457">
    <property type="entry name" value="PPM-type-like_dom_sf"/>
</dbReference>
<protein>
    <submittedName>
        <fullName evidence="2">Protein phosphatase/serine/threonine protein phosphatase Stp1</fullName>
    </submittedName>
</protein>
<dbReference type="InterPro" id="IPR001932">
    <property type="entry name" value="PPM-type_phosphatase-like_dom"/>
</dbReference>
<gene>
    <name evidence="2" type="ORF">SAMN05216233_104127</name>
</gene>
<dbReference type="CDD" id="cd00143">
    <property type="entry name" value="PP2Cc"/>
    <property type="match status" value="1"/>
</dbReference>
<keyword evidence="3" id="KW-1185">Reference proteome</keyword>
<reference evidence="2 3" key="1">
    <citation type="submission" date="2016-10" db="EMBL/GenBank/DDBJ databases">
        <authorList>
            <person name="de Groot N.N."/>
        </authorList>
    </citation>
    <scope>NUCLEOTIDE SEQUENCE [LARGE SCALE GENOMIC DNA]</scope>
    <source>
        <strain evidence="2 3">AA1</strain>
    </source>
</reference>
<dbReference type="PROSITE" id="PS51746">
    <property type="entry name" value="PPM_2"/>
    <property type="match status" value="1"/>
</dbReference>
<feature type="domain" description="PPM-type phosphatase" evidence="1">
    <location>
        <begin position="34"/>
        <end position="258"/>
    </location>
</feature>
<organism evidence="2 3">
    <name type="scientific">Desulfoluna spongiiphila</name>
    <dbReference type="NCBI Taxonomy" id="419481"/>
    <lineage>
        <taxon>Bacteria</taxon>
        <taxon>Pseudomonadati</taxon>
        <taxon>Thermodesulfobacteriota</taxon>
        <taxon>Desulfobacteria</taxon>
        <taxon>Desulfobacterales</taxon>
        <taxon>Desulfolunaceae</taxon>
        <taxon>Desulfoluna</taxon>
    </lineage>
</organism>
<evidence type="ECO:0000259" key="1">
    <source>
        <dbReference type="PROSITE" id="PS51746"/>
    </source>
</evidence>
<proteinExistence type="predicted"/>
<dbReference type="Pfam" id="PF00481">
    <property type="entry name" value="PP2C"/>
    <property type="match status" value="1"/>
</dbReference>
<dbReference type="SMART" id="SM00332">
    <property type="entry name" value="PP2Cc"/>
    <property type="match status" value="1"/>
</dbReference>
<dbReference type="STRING" id="419481.SAMN05216233_104127"/>
<evidence type="ECO:0000313" key="3">
    <source>
        <dbReference type="Proteomes" id="UP000198870"/>
    </source>
</evidence>
<dbReference type="RefSeq" id="WP_092209865.1">
    <property type="nucleotide sequence ID" value="NZ_FMUX01000004.1"/>
</dbReference>
<sequence length="260" mass="28339">MSRDSRLNNRVKLEVRTVMDIGPRSGQEDAVLVGTRVYQQPSLDLETEEDASYVSLCVCDGMGGHAAGDICSRFVLDEFNRSFSHDTLSPEGIDVLLNMIQTAAEGELPISSGTTIAGVVLTGEQAVVFNAGDSRVYLMRGGELLRCSHDHSYVQSLVDKGAVSEAEAFTHPYRNVVSFGVGSAFSELWGHTEVHYKVLDVRPDDTYILCSDGVTDLIEDPVMETVLGPSPITGVARLRVELKRKTLKDNTTFIIARVVA</sequence>
<name>A0A1G5DEA8_9BACT</name>
<dbReference type="Proteomes" id="UP000198870">
    <property type="component" value="Unassembled WGS sequence"/>
</dbReference>
<evidence type="ECO:0000313" key="2">
    <source>
        <dbReference type="EMBL" id="SCY12740.1"/>
    </source>
</evidence>
<dbReference type="SUPFAM" id="SSF81606">
    <property type="entry name" value="PP2C-like"/>
    <property type="match status" value="1"/>
</dbReference>
<dbReference type="EMBL" id="FMUX01000004">
    <property type="protein sequence ID" value="SCY12740.1"/>
    <property type="molecule type" value="Genomic_DNA"/>
</dbReference>
<dbReference type="AlphaFoldDB" id="A0A1G5DEA8"/>
<accession>A0A1G5DEA8</accession>
<dbReference type="SMART" id="SM00331">
    <property type="entry name" value="PP2C_SIG"/>
    <property type="match status" value="1"/>
</dbReference>